<reference evidence="8" key="1">
    <citation type="submission" date="2020-10" db="EMBL/GenBank/DDBJ databases">
        <authorList>
            <person name="Gilroy R."/>
        </authorList>
    </citation>
    <scope>NUCLEOTIDE SEQUENCE</scope>
    <source>
        <strain evidence="8">ChiSxjej1B13-7958</strain>
    </source>
</reference>
<reference evidence="8" key="2">
    <citation type="journal article" date="2021" name="PeerJ">
        <title>Extensive microbial diversity within the chicken gut microbiome revealed by metagenomics and culture.</title>
        <authorList>
            <person name="Gilroy R."/>
            <person name="Ravi A."/>
            <person name="Getino M."/>
            <person name="Pursley I."/>
            <person name="Horton D.L."/>
            <person name="Alikhan N.F."/>
            <person name="Baker D."/>
            <person name="Gharbi K."/>
            <person name="Hall N."/>
            <person name="Watson M."/>
            <person name="Adriaenssens E.M."/>
            <person name="Foster-Nyarko E."/>
            <person name="Jarju S."/>
            <person name="Secka A."/>
            <person name="Antonio M."/>
            <person name="Oren A."/>
            <person name="Chaudhuri R.R."/>
            <person name="La Ragione R."/>
            <person name="Hildebrand F."/>
            <person name="Pallen M.J."/>
        </authorList>
    </citation>
    <scope>NUCLEOTIDE SEQUENCE</scope>
    <source>
        <strain evidence="8">ChiSxjej1B13-7958</strain>
    </source>
</reference>
<dbReference type="PANTHER" id="PTHR38459:SF5">
    <property type="entry name" value="CELL WALL TEICHOIC ACID GLYCOSYLATION PROTEIN GTCA"/>
    <property type="match status" value="1"/>
</dbReference>
<name>A0A9D1AM95_9FIRM</name>
<accession>A0A9D1AM95</accession>
<evidence type="ECO:0000256" key="6">
    <source>
        <dbReference type="SAM" id="Phobius"/>
    </source>
</evidence>
<evidence type="ECO:0000256" key="1">
    <source>
        <dbReference type="ARBA" id="ARBA00004141"/>
    </source>
</evidence>
<evidence type="ECO:0000256" key="2">
    <source>
        <dbReference type="ARBA" id="ARBA00009399"/>
    </source>
</evidence>
<comment type="similarity">
    <text evidence="2">Belongs to the GtrA family.</text>
</comment>
<evidence type="ECO:0000256" key="5">
    <source>
        <dbReference type="ARBA" id="ARBA00023136"/>
    </source>
</evidence>
<keyword evidence="5 6" id="KW-0472">Membrane</keyword>
<evidence type="ECO:0000313" key="8">
    <source>
        <dbReference type="EMBL" id="HIR47029.1"/>
    </source>
</evidence>
<proteinExistence type="inferred from homology"/>
<feature type="transmembrane region" description="Helical" evidence="6">
    <location>
        <begin position="98"/>
        <end position="115"/>
    </location>
</feature>
<feature type="transmembrane region" description="Helical" evidence="6">
    <location>
        <begin position="59"/>
        <end position="78"/>
    </location>
</feature>
<protein>
    <submittedName>
        <fullName evidence="8">GtrA family protein</fullName>
    </submittedName>
</protein>
<evidence type="ECO:0000256" key="4">
    <source>
        <dbReference type="ARBA" id="ARBA00022989"/>
    </source>
</evidence>
<dbReference type="EMBL" id="DVGZ01000052">
    <property type="protein sequence ID" value="HIR47029.1"/>
    <property type="molecule type" value="Genomic_DNA"/>
</dbReference>
<feature type="domain" description="GtrA/DPMS transmembrane" evidence="7">
    <location>
        <begin position="4"/>
        <end position="121"/>
    </location>
</feature>
<feature type="transmembrane region" description="Helical" evidence="6">
    <location>
        <begin position="35"/>
        <end position="52"/>
    </location>
</feature>
<dbReference type="GO" id="GO:0000271">
    <property type="term" value="P:polysaccharide biosynthetic process"/>
    <property type="evidence" value="ECO:0007669"/>
    <property type="project" value="InterPro"/>
</dbReference>
<dbReference type="Pfam" id="PF04138">
    <property type="entry name" value="GtrA_DPMS_TM"/>
    <property type="match status" value="1"/>
</dbReference>
<evidence type="ECO:0000259" key="7">
    <source>
        <dbReference type="Pfam" id="PF04138"/>
    </source>
</evidence>
<sequence>MISYLVFGVLTTVVNIAVFSVCHDSLQWGWEVSNLLAWLLAVIFAFFTNKLFVFRSKSFALKLFLFELVSFFGARLLSLGVDMVGMWLCLDVIQMHSLLAKIIVNFFVILINYILSKLIIFSKKHEPNRGG</sequence>
<dbReference type="Proteomes" id="UP000824242">
    <property type="component" value="Unassembled WGS sequence"/>
</dbReference>
<gene>
    <name evidence="8" type="ORF">IAB89_05135</name>
</gene>
<evidence type="ECO:0000313" key="9">
    <source>
        <dbReference type="Proteomes" id="UP000824242"/>
    </source>
</evidence>
<dbReference type="PANTHER" id="PTHR38459">
    <property type="entry name" value="PROPHAGE BACTOPRENOL-LINKED GLUCOSE TRANSLOCASE HOMOLOG"/>
    <property type="match status" value="1"/>
</dbReference>
<keyword evidence="3 6" id="KW-0812">Transmembrane</keyword>
<dbReference type="AlphaFoldDB" id="A0A9D1AM95"/>
<comment type="subcellular location">
    <subcellularLocation>
        <location evidence="1">Membrane</location>
        <topology evidence="1">Multi-pass membrane protein</topology>
    </subcellularLocation>
</comment>
<comment type="caution">
    <text evidence="8">The sequence shown here is derived from an EMBL/GenBank/DDBJ whole genome shotgun (WGS) entry which is preliminary data.</text>
</comment>
<evidence type="ECO:0000256" key="3">
    <source>
        <dbReference type="ARBA" id="ARBA00022692"/>
    </source>
</evidence>
<organism evidence="8 9">
    <name type="scientific">Candidatus Caccousia avicola</name>
    <dbReference type="NCBI Taxonomy" id="2840721"/>
    <lineage>
        <taxon>Bacteria</taxon>
        <taxon>Bacillati</taxon>
        <taxon>Bacillota</taxon>
        <taxon>Clostridia</taxon>
        <taxon>Eubacteriales</taxon>
        <taxon>Oscillospiraceae</taxon>
        <taxon>Oscillospiraceae incertae sedis</taxon>
        <taxon>Candidatus Caccousia</taxon>
    </lineage>
</organism>
<dbReference type="InterPro" id="IPR051401">
    <property type="entry name" value="GtrA_CellWall_Glycosyl"/>
</dbReference>
<dbReference type="GO" id="GO:0005886">
    <property type="term" value="C:plasma membrane"/>
    <property type="evidence" value="ECO:0007669"/>
    <property type="project" value="TreeGrafter"/>
</dbReference>
<keyword evidence="4 6" id="KW-1133">Transmembrane helix</keyword>
<dbReference type="InterPro" id="IPR007267">
    <property type="entry name" value="GtrA_DPMS_TM"/>
</dbReference>